<accession>A0ABD5RGT2</accession>
<evidence type="ECO:0000313" key="2">
    <source>
        <dbReference type="EMBL" id="MFC5969762.1"/>
    </source>
</evidence>
<dbReference type="Pfam" id="PF06325">
    <property type="entry name" value="PrmA"/>
    <property type="match status" value="1"/>
</dbReference>
<keyword evidence="3" id="KW-1185">Reference proteome</keyword>
<dbReference type="Proteomes" id="UP001596099">
    <property type="component" value="Unassembled WGS sequence"/>
</dbReference>
<feature type="region of interest" description="Disordered" evidence="1">
    <location>
        <begin position="113"/>
        <end position="141"/>
    </location>
</feature>
<name>A0ABD5RGT2_9EURY</name>
<dbReference type="AlphaFoldDB" id="A0ABD5RGT2"/>
<protein>
    <submittedName>
        <fullName evidence="2">METTL5 family protein</fullName>
    </submittedName>
</protein>
<dbReference type="EMBL" id="JBHSQH010000001">
    <property type="protein sequence ID" value="MFC5969762.1"/>
    <property type="molecule type" value="Genomic_DNA"/>
</dbReference>
<reference evidence="2 3" key="1">
    <citation type="journal article" date="2019" name="Int. J. Syst. Evol. Microbiol.">
        <title>The Global Catalogue of Microorganisms (GCM) 10K type strain sequencing project: providing services to taxonomists for standard genome sequencing and annotation.</title>
        <authorList>
            <consortium name="The Broad Institute Genomics Platform"/>
            <consortium name="The Broad Institute Genome Sequencing Center for Infectious Disease"/>
            <person name="Wu L."/>
            <person name="Ma J."/>
        </authorList>
    </citation>
    <scope>NUCLEOTIDE SEQUENCE [LARGE SCALE GENOMIC DNA]</scope>
    <source>
        <strain evidence="2 3">CGMCC 1.12543</strain>
    </source>
</reference>
<dbReference type="CDD" id="cd02440">
    <property type="entry name" value="AdoMet_MTases"/>
    <property type="match status" value="1"/>
</dbReference>
<dbReference type="SUPFAM" id="SSF53335">
    <property type="entry name" value="S-adenosyl-L-methionine-dependent methyltransferases"/>
    <property type="match status" value="1"/>
</dbReference>
<organism evidence="2 3">
    <name type="scientific">Halomarina salina</name>
    <dbReference type="NCBI Taxonomy" id="1872699"/>
    <lineage>
        <taxon>Archaea</taxon>
        <taxon>Methanobacteriati</taxon>
        <taxon>Methanobacteriota</taxon>
        <taxon>Stenosarchaea group</taxon>
        <taxon>Halobacteria</taxon>
        <taxon>Halobacteriales</taxon>
        <taxon>Natronomonadaceae</taxon>
        <taxon>Halomarina</taxon>
    </lineage>
</organism>
<proteinExistence type="predicted"/>
<sequence>MNRRTLERHLQRLDGFADPRVEFEQYPTPADLAAHLVHLAALQGDLDRPVVDLGSGTGVLALGACLAGARTVVGVERDAAALDTARANAARLDLPHDRLPDWVRGDATRLPLCVDGATRPDGTTRSDDTTQSDGTAQADGVTVLSNPPFGAQRGNEHADRAFLASAAEVATVSYSIHNDDSRAFVESFAADRGGEVTHAFAAEFDVDRQFAFHTDDRRTLQTELFRVEW</sequence>
<dbReference type="InterPro" id="IPR029063">
    <property type="entry name" value="SAM-dependent_MTases_sf"/>
</dbReference>
<gene>
    <name evidence="2" type="ORF">ACFPYI_00315</name>
</gene>
<dbReference type="InterPro" id="IPR051720">
    <property type="entry name" value="rRNA_MeTrfase/Polyamine_Synth"/>
</dbReference>
<dbReference type="PANTHER" id="PTHR23290">
    <property type="entry name" value="RRNA N6-ADENOSINE-METHYLTRANSFERASE METTL5"/>
    <property type="match status" value="1"/>
</dbReference>
<dbReference type="PANTHER" id="PTHR23290:SF0">
    <property type="entry name" value="RRNA N6-ADENOSINE-METHYLTRANSFERASE METTL5"/>
    <property type="match status" value="1"/>
</dbReference>
<dbReference type="RefSeq" id="WP_247418088.1">
    <property type="nucleotide sequence ID" value="NZ_JALLGW010000001.1"/>
</dbReference>
<evidence type="ECO:0000313" key="3">
    <source>
        <dbReference type="Proteomes" id="UP001596099"/>
    </source>
</evidence>
<dbReference type="GO" id="GO:0016740">
    <property type="term" value="F:transferase activity"/>
    <property type="evidence" value="ECO:0007669"/>
    <property type="project" value="UniProtKB-ARBA"/>
</dbReference>
<evidence type="ECO:0000256" key="1">
    <source>
        <dbReference type="SAM" id="MobiDB-lite"/>
    </source>
</evidence>
<dbReference type="Gene3D" id="3.40.50.150">
    <property type="entry name" value="Vaccinia Virus protein VP39"/>
    <property type="match status" value="1"/>
</dbReference>
<comment type="caution">
    <text evidence="2">The sequence shown here is derived from an EMBL/GenBank/DDBJ whole genome shotgun (WGS) entry which is preliminary data.</text>
</comment>